<dbReference type="PROSITE" id="PS51138">
    <property type="entry name" value="ENT"/>
    <property type="match status" value="1"/>
</dbReference>
<evidence type="ECO:0000256" key="3">
    <source>
        <dbReference type="SAM" id="MobiDB-lite"/>
    </source>
</evidence>
<dbReference type="AlphaFoldDB" id="A0AAQ3UN11"/>
<protein>
    <recommendedName>
        <fullName evidence="4">ENT domain-containing protein</fullName>
    </recommendedName>
</protein>
<dbReference type="GO" id="GO:0005634">
    <property type="term" value="C:nucleus"/>
    <property type="evidence" value="ECO:0007669"/>
    <property type="project" value="UniProtKB-SubCell"/>
</dbReference>
<evidence type="ECO:0000259" key="4">
    <source>
        <dbReference type="PROSITE" id="PS51138"/>
    </source>
</evidence>
<dbReference type="GO" id="GO:0050832">
    <property type="term" value="P:defense response to fungus"/>
    <property type="evidence" value="ECO:0007669"/>
    <property type="project" value="InterPro"/>
</dbReference>
<sequence>MTGRAPPPFAGDWHQPGTDGDFPPTYQTGGPRGHFSGNGRSLAGPLSQRPHSKLDSDIHQIEQQAYAGVLRAFKVQSDAITWEKESLMSELRRELKVSDEEHRVLLNKVNEEEGVHRIRQSEQGGEMQYTLHHDSVSARNLGPLKRRKRSHSIYGLPVGPQSPIMPLHAVAGNKADTMTPENIRWDSAYQTFPNPVSRMASDCIMQGTGSGSGRFRAEEYYASPNGIGPFNSDYIVLPNTSSLVKKVERVLSRPDVYAIEKARKLLTDQEQSLLDAIADLDEASDGEHDDIVPIEDQIGAFIG</sequence>
<evidence type="ECO:0000313" key="6">
    <source>
        <dbReference type="Proteomes" id="UP001341281"/>
    </source>
</evidence>
<evidence type="ECO:0000256" key="2">
    <source>
        <dbReference type="ARBA" id="ARBA00023242"/>
    </source>
</evidence>
<dbReference type="PANTHER" id="PTHR33432:SF4">
    <property type="entry name" value="OS08G0510500 PROTEIN"/>
    <property type="match status" value="1"/>
</dbReference>
<organism evidence="5 6">
    <name type="scientific">Paspalum notatum var. saurae</name>
    <dbReference type="NCBI Taxonomy" id="547442"/>
    <lineage>
        <taxon>Eukaryota</taxon>
        <taxon>Viridiplantae</taxon>
        <taxon>Streptophyta</taxon>
        <taxon>Embryophyta</taxon>
        <taxon>Tracheophyta</taxon>
        <taxon>Spermatophyta</taxon>
        <taxon>Magnoliopsida</taxon>
        <taxon>Liliopsida</taxon>
        <taxon>Poales</taxon>
        <taxon>Poaceae</taxon>
        <taxon>PACMAD clade</taxon>
        <taxon>Panicoideae</taxon>
        <taxon>Andropogonodae</taxon>
        <taxon>Paspaleae</taxon>
        <taxon>Paspalinae</taxon>
        <taxon>Paspalum</taxon>
    </lineage>
</organism>
<dbReference type="InterPro" id="IPR005491">
    <property type="entry name" value="ENT_dom"/>
</dbReference>
<proteinExistence type="predicted"/>
<keyword evidence="6" id="KW-1185">Reference proteome</keyword>
<dbReference type="EMBL" id="CP144753">
    <property type="protein sequence ID" value="WVZ92244.1"/>
    <property type="molecule type" value="Genomic_DNA"/>
</dbReference>
<accession>A0AAQ3UN11</accession>
<dbReference type="Proteomes" id="UP001341281">
    <property type="component" value="Chromosome 09"/>
</dbReference>
<evidence type="ECO:0000313" key="5">
    <source>
        <dbReference type="EMBL" id="WVZ92244.1"/>
    </source>
</evidence>
<dbReference type="InterPro" id="IPR036142">
    <property type="entry name" value="ENT_dom-like_sf"/>
</dbReference>
<dbReference type="SMART" id="SM01191">
    <property type="entry name" value="ENT"/>
    <property type="match status" value="1"/>
</dbReference>
<reference evidence="5 6" key="1">
    <citation type="submission" date="2024-02" db="EMBL/GenBank/DDBJ databases">
        <title>High-quality chromosome-scale genome assembly of Pensacola bahiagrass (Paspalum notatum Flugge var. saurae).</title>
        <authorList>
            <person name="Vega J.M."/>
            <person name="Podio M."/>
            <person name="Orjuela J."/>
            <person name="Siena L.A."/>
            <person name="Pessino S.C."/>
            <person name="Combes M.C."/>
            <person name="Mariac C."/>
            <person name="Albertini E."/>
            <person name="Pupilli F."/>
            <person name="Ortiz J.P.A."/>
            <person name="Leblanc O."/>
        </authorList>
    </citation>
    <scope>NUCLEOTIDE SEQUENCE [LARGE SCALE GENOMIC DNA]</scope>
    <source>
        <strain evidence="5">R1</strain>
        <tissue evidence="5">Leaf</tissue>
    </source>
</reference>
<comment type="subcellular location">
    <subcellularLocation>
        <location evidence="1">Nucleus</location>
    </subcellularLocation>
</comment>
<name>A0AAQ3UN11_PASNO</name>
<dbReference type="Gene3D" id="1.10.1240.40">
    <property type="entry name" value="ENT domain"/>
    <property type="match status" value="1"/>
</dbReference>
<dbReference type="Pfam" id="PF03735">
    <property type="entry name" value="ENT"/>
    <property type="match status" value="1"/>
</dbReference>
<feature type="domain" description="ENT" evidence="4">
    <location>
        <begin position="54"/>
        <end position="141"/>
    </location>
</feature>
<evidence type="ECO:0000256" key="1">
    <source>
        <dbReference type="ARBA" id="ARBA00004123"/>
    </source>
</evidence>
<dbReference type="PANTHER" id="PTHR33432">
    <property type="entry name" value="PROTEIN EMSY-LIKE 4"/>
    <property type="match status" value="1"/>
</dbReference>
<keyword evidence="2" id="KW-0539">Nucleus</keyword>
<feature type="region of interest" description="Disordered" evidence="3">
    <location>
        <begin position="1"/>
        <end position="52"/>
    </location>
</feature>
<gene>
    <name evidence="5" type="ORF">U9M48_038325</name>
</gene>
<dbReference type="SUPFAM" id="SSF158639">
    <property type="entry name" value="ENT-like"/>
    <property type="match status" value="1"/>
</dbReference>
<dbReference type="InterPro" id="IPR033485">
    <property type="entry name" value="EMSY-LIKE_plant"/>
</dbReference>